<sequence>MSNLINKTGLKKFADGFWTKIKGRYDNAFVGATITTKAETDKKIKFTKASGGATVDVSLADYARLSDRNAFEKDVSVDDADSYNNATLGSITGTVNPMDRTLGARNLTSKMFTDGFVSTLRIHLDSSHTERQMLVHLWEIKKGANKEADRTISKLKNGDSFTVTEVDGKKYVDVSINKKYEKDTYFLFRSGNPAVVKAISGIPSDKAKDVMNLVSTTPPNEADRNLDLRNQVQDITAYVEIFGRIGIKDLNSKINQLQVDGSKYVLKSETTATGGTDNANKVVKLDEQGKLSENMLPAIALNEFFSVTAATWNEAALSGTTYQNGDIIYHTNTQKRYLCINKNETFENRFVELNSKDGVVQSVNGKVGAITLGLEATDDKFKLNITSGGSTVTTEVDIISDDEITEILNALPQ</sequence>
<name>A0A8S5NU49_9CAUD</name>
<evidence type="ECO:0000313" key="1">
    <source>
        <dbReference type="EMBL" id="DAD97911.1"/>
    </source>
</evidence>
<proteinExistence type="predicted"/>
<organism evidence="1">
    <name type="scientific">Siphoviridae sp. ctqrl18</name>
    <dbReference type="NCBI Taxonomy" id="2825681"/>
    <lineage>
        <taxon>Viruses</taxon>
        <taxon>Duplodnaviria</taxon>
        <taxon>Heunggongvirae</taxon>
        <taxon>Uroviricota</taxon>
        <taxon>Caudoviricetes</taxon>
    </lineage>
</organism>
<reference evidence="1" key="1">
    <citation type="journal article" date="2021" name="Proc. Natl. Acad. Sci. U.S.A.">
        <title>A Catalog of Tens of Thousands of Viruses from Human Metagenomes Reveals Hidden Associations with Chronic Diseases.</title>
        <authorList>
            <person name="Tisza M.J."/>
            <person name="Buck C.B."/>
        </authorList>
    </citation>
    <scope>NUCLEOTIDE SEQUENCE</scope>
    <source>
        <strain evidence="1">Ctqrl18</strain>
    </source>
</reference>
<accession>A0A8S5NU49</accession>
<dbReference type="EMBL" id="BK015249">
    <property type="protein sequence ID" value="DAD97911.1"/>
    <property type="molecule type" value="Genomic_DNA"/>
</dbReference>
<protein>
    <submittedName>
        <fullName evidence="1">Uncharacterized protein</fullName>
    </submittedName>
</protein>